<keyword evidence="2" id="KW-0560">Oxidoreductase</keyword>
<dbReference type="GO" id="GO:0004739">
    <property type="term" value="F:pyruvate dehydrogenase (acetyl-transferring) activity"/>
    <property type="evidence" value="ECO:0007669"/>
    <property type="project" value="TreeGrafter"/>
</dbReference>
<reference evidence="6" key="1">
    <citation type="journal article" date="2021" name="PeerJ">
        <title>Extensive microbial diversity within the chicken gut microbiome revealed by metagenomics and culture.</title>
        <authorList>
            <person name="Gilroy R."/>
            <person name="Ravi A."/>
            <person name="Getino M."/>
            <person name="Pursley I."/>
            <person name="Horton D.L."/>
            <person name="Alikhan N.F."/>
            <person name="Baker D."/>
            <person name="Gharbi K."/>
            <person name="Hall N."/>
            <person name="Watson M."/>
            <person name="Adriaenssens E.M."/>
            <person name="Foster-Nyarko E."/>
            <person name="Jarju S."/>
            <person name="Secka A."/>
            <person name="Antonio M."/>
            <person name="Oren A."/>
            <person name="Chaudhuri R.R."/>
            <person name="La Ragione R."/>
            <person name="Hildebrand F."/>
            <person name="Pallen M.J."/>
        </authorList>
    </citation>
    <scope>NUCLEOTIDE SEQUENCE</scope>
    <source>
        <strain evidence="6">ChiHjej13B12-24818</strain>
    </source>
</reference>
<keyword evidence="3" id="KW-0786">Thiamine pyrophosphate</keyword>
<dbReference type="InterPro" id="IPR001017">
    <property type="entry name" value="DH_E1"/>
</dbReference>
<dbReference type="PANTHER" id="PTHR11516:SF60">
    <property type="entry name" value="PYRUVATE DEHYDROGENASE E1 COMPONENT SUBUNIT ALPHA"/>
    <property type="match status" value="1"/>
</dbReference>
<dbReference type="PANTHER" id="PTHR11516">
    <property type="entry name" value="PYRUVATE DEHYDROGENASE E1 COMPONENT, ALPHA SUBUNIT BACTERIAL AND ORGANELLAR"/>
    <property type="match status" value="1"/>
</dbReference>
<gene>
    <name evidence="6" type="ORF">H9786_11735</name>
</gene>
<dbReference type="InterPro" id="IPR029061">
    <property type="entry name" value="THDP-binding"/>
</dbReference>
<dbReference type="CDD" id="cd02000">
    <property type="entry name" value="TPP_E1_PDC_ADC_BCADC"/>
    <property type="match status" value="1"/>
</dbReference>
<accession>A0A9D2LEE9</accession>
<dbReference type="Pfam" id="PF00676">
    <property type="entry name" value="E1_dh"/>
    <property type="match status" value="1"/>
</dbReference>
<sequence length="397" mass="43394">MNDQTQDADPQKADADIQQVNAEDADPQDADTQQANDPEADAQETDAQKADSTGSTGAEQPETLRAYFQQMTLIRQFELKAKEMYQRAKIGGYCHLNVGEEATVVGLMDAIAERDYLYANYRVHGYAIARGLEPGRVMAELFGRTDGLAGGWGGSMHLCDAETRFMGGYGIVGGQMPPAIGAAMAISHRSDPGPESAAVMCLLGEGTSATGAFHETLNLASLWDLPIVFVVINNRVGMSTPVEKASAEPELHKKAASYRFEGRRVDGEDPVVVRDAAHEALTQARENHRPYLLETMSYRLKGHSVVDPARYRTDEEREELAENDLLPRWRSRLIEDGVLTEQDAETIEQEATETIERAVEFADDSPAPEPEDLFTNAYSTGVANAPSAMPGDRVITL</sequence>
<evidence type="ECO:0000256" key="3">
    <source>
        <dbReference type="ARBA" id="ARBA00023052"/>
    </source>
</evidence>
<proteinExistence type="predicted"/>
<evidence type="ECO:0000256" key="2">
    <source>
        <dbReference type="ARBA" id="ARBA00023002"/>
    </source>
</evidence>
<dbReference type="InterPro" id="IPR050642">
    <property type="entry name" value="PDH_E1_Alpha_Subunit"/>
</dbReference>
<reference evidence="6" key="2">
    <citation type="submission" date="2021-04" db="EMBL/GenBank/DDBJ databases">
        <authorList>
            <person name="Gilroy R."/>
        </authorList>
    </citation>
    <scope>NUCLEOTIDE SEQUENCE</scope>
    <source>
        <strain evidence="6">ChiHjej13B12-24818</strain>
    </source>
</reference>
<evidence type="ECO:0000256" key="4">
    <source>
        <dbReference type="SAM" id="MobiDB-lite"/>
    </source>
</evidence>
<dbReference type="SUPFAM" id="SSF52518">
    <property type="entry name" value="Thiamin diphosphate-binding fold (THDP-binding)"/>
    <property type="match status" value="1"/>
</dbReference>
<evidence type="ECO:0000313" key="6">
    <source>
        <dbReference type="EMBL" id="HJB11177.1"/>
    </source>
</evidence>
<organism evidence="6 7">
    <name type="scientific">Candidatus Brachybacterium merdavium</name>
    <dbReference type="NCBI Taxonomy" id="2838513"/>
    <lineage>
        <taxon>Bacteria</taxon>
        <taxon>Bacillati</taxon>
        <taxon>Actinomycetota</taxon>
        <taxon>Actinomycetes</taxon>
        <taxon>Micrococcales</taxon>
        <taxon>Dermabacteraceae</taxon>
        <taxon>Brachybacterium</taxon>
    </lineage>
</organism>
<name>A0A9D2LEE9_9MICO</name>
<comment type="cofactor">
    <cofactor evidence="1">
        <name>thiamine diphosphate</name>
        <dbReference type="ChEBI" id="CHEBI:58937"/>
    </cofactor>
</comment>
<feature type="domain" description="Dehydrogenase E1 component" evidence="5">
    <location>
        <begin position="70"/>
        <end position="371"/>
    </location>
</feature>
<protein>
    <submittedName>
        <fullName evidence="6">Thiamine pyrophosphate-dependent dehydrogenase E1 component subunit alpha</fullName>
    </submittedName>
</protein>
<evidence type="ECO:0000313" key="7">
    <source>
        <dbReference type="Proteomes" id="UP000823823"/>
    </source>
</evidence>
<evidence type="ECO:0000259" key="5">
    <source>
        <dbReference type="Pfam" id="PF00676"/>
    </source>
</evidence>
<dbReference type="AlphaFoldDB" id="A0A9D2LEE9"/>
<feature type="region of interest" description="Disordered" evidence="4">
    <location>
        <begin position="1"/>
        <end position="61"/>
    </location>
</feature>
<dbReference type="GO" id="GO:0006086">
    <property type="term" value="P:pyruvate decarboxylation to acetyl-CoA"/>
    <property type="evidence" value="ECO:0007669"/>
    <property type="project" value="TreeGrafter"/>
</dbReference>
<evidence type="ECO:0000256" key="1">
    <source>
        <dbReference type="ARBA" id="ARBA00001964"/>
    </source>
</evidence>
<comment type="caution">
    <text evidence="6">The sequence shown here is derived from an EMBL/GenBank/DDBJ whole genome shotgun (WGS) entry which is preliminary data.</text>
</comment>
<dbReference type="Proteomes" id="UP000823823">
    <property type="component" value="Unassembled WGS sequence"/>
</dbReference>
<dbReference type="Gene3D" id="3.40.50.970">
    <property type="match status" value="1"/>
</dbReference>
<dbReference type="EMBL" id="DWZH01000091">
    <property type="protein sequence ID" value="HJB11177.1"/>
    <property type="molecule type" value="Genomic_DNA"/>
</dbReference>
<dbReference type="GO" id="GO:0000287">
    <property type="term" value="F:magnesium ion binding"/>
    <property type="evidence" value="ECO:0007669"/>
    <property type="project" value="UniProtKB-ARBA"/>
</dbReference>